<dbReference type="EMBL" id="JBHRZG010000009">
    <property type="protein sequence ID" value="MFC3832904.1"/>
    <property type="molecule type" value="Genomic_DNA"/>
</dbReference>
<dbReference type="InterPro" id="IPR038717">
    <property type="entry name" value="Tc1-like_DDE_dom"/>
</dbReference>
<dbReference type="InterPro" id="IPR036397">
    <property type="entry name" value="RNaseH_sf"/>
</dbReference>
<evidence type="ECO:0000259" key="1">
    <source>
        <dbReference type="Pfam" id="PF13358"/>
    </source>
</evidence>
<name>A0ABV7Z784_9DEIO</name>
<dbReference type="PANTHER" id="PTHR46564:SF1">
    <property type="entry name" value="TRANSPOSASE"/>
    <property type="match status" value="1"/>
</dbReference>
<organism evidence="2 3">
    <name type="scientific">Deinococcus rufus</name>
    <dbReference type="NCBI Taxonomy" id="2136097"/>
    <lineage>
        <taxon>Bacteria</taxon>
        <taxon>Thermotogati</taxon>
        <taxon>Deinococcota</taxon>
        <taxon>Deinococci</taxon>
        <taxon>Deinococcales</taxon>
        <taxon>Deinococcaceae</taxon>
        <taxon>Deinococcus</taxon>
    </lineage>
</organism>
<feature type="domain" description="Tc1-like transposase DDE" evidence="1">
    <location>
        <begin position="25"/>
        <end position="162"/>
    </location>
</feature>
<dbReference type="RefSeq" id="WP_380101759.1">
    <property type="nucleotide sequence ID" value="NZ_JBHRZG010000009.1"/>
</dbReference>
<reference evidence="3" key="1">
    <citation type="journal article" date="2019" name="Int. J. Syst. Evol. Microbiol.">
        <title>The Global Catalogue of Microorganisms (GCM) 10K type strain sequencing project: providing services to taxonomists for standard genome sequencing and annotation.</title>
        <authorList>
            <consortium name="The Broad Institute Genomics Platform"/>
            <consortium name="The Broad Institute Genome Sequencing Center for Infectious Disease"/>
            <person name="Wu L."/>
            <person name="Ma J."/>
        </authorList>
    </citation>
    <scope>NUCLEOTIDE SEQUENCE [LARGE SCALE GENOMIC DNA]</scope>
    <source>
        <strain evidence="3">CCTCC AB 2017081</strain>
    </source>
</reference>
<sequence length="195" mass="21270">MGASERDETWRALFAQDLLDVDEDDLVYLDESGFHTSMTRTHARSPRGERAYGHVPRNRGRHLTLLCAMTRAGPCADVVIEGGVDGAVFVTSLRDVLCPLLRAGQIVVMDNLGAHKRPEVVALIEARGAIPVYLPPYSPDLNPIELLFSKLKAAMRRIAARTRATVIAALGHALSTVSASDAAAWFRHCRSPQST</sequence>
<proteinExistence type="predicted"/>
<dbReference type="NCBIfam" id="NF033545">
    <property type="entry name" value="transpos_IS630"/>
    <property type="match status" value="1"/>
</dbReference>
<protein>
    <submittedName>
        <fullName evidence="2">IS630 family transposase</fullName>
    </submittedName>
</protein>
<dbReference type="InterPro" id="IPR047655">
    <property type="entry name" value="Transpos_IS630-like"/>
</dbReference>
<dbReference type="PANTHER" id="PTHR46564">
    <property type="entry name" value="TRANSPOSASE"/>
    <property type="match status" value="1"/>
</dbReference>
<accession>A0ABV7Z784</accession>
<evidence type="ECO:0000313" key="2">
    <source>
        <dbReference type="EMBL" id="MFC3832904.1"/>
    </source>
</evidence>
<comment type="caution">
    <text evidence="2">The sequence shown here is derived from an EMBL/GenBank/DDBJ whole genome shotgun (WGS) entry which is preliminary data.</text>
</comment>
<dbReference type="Pfam" id="PF13358">
    <property type="entry name" value="DDE_3"/>
    <property type="match status" value="1"/>
</dbReference>
<keyword evidence="3" id="KW-1185">Reference proteome</keyword>
<gene>
    <name evidence="2" type="ORF">ACFOSB_08560</name>
</gene>
<evidence type="ECO:0000313" key="3">
    <source>
        <dbReference type="Proteomes" id="UP001595803"/>
    </source>
</evidence>
<dbReference type="Gene3D" id="3.30.420.10">
    <property type="entry name" value="Ribonuclease H-like superfamily/Ribonuclease H"/>
    <property type="match status" value="1"/>
</dbReference>
<dbReference type="Proteomes" id="UP001595803">
    <property type="component" value="Unassembled WGS sequence"/>
</dbReference>